<evidence type="ECO:0000313" key="3">
    <source>
        <dbReference type="Proteomes" id="UP001250214"/>
    </source>
</evidence>
<dbReference type="EMBL" id="JAVLVT010000003">
    <property type="protein sequence ID" value="MDS1270210.1"/>
    <property type="molecule type" value="Genomic_DNA"/>
</dbReference>
<name>A0ABU2H5T0_9ACTN</name>
<proteinExistence type="predicted"/>
<keyword evidence="1" id="KW-0472">Membrane</keyword>
<comment type="caution">
    <text evidence="2">The sequence shown here is derived from an EMBL/GenBank/DDBJ whole genome shotgun (WGS) entry which is preliminary data.</text>
</comment>
<evidence type="ECO:0000256" key="1">
    <source>
        <dbReference type="SAM" id="Phobius"/>
    </source>
</evidence>
<dbReference type="RefSeq" id="WP_310911743.1">
    <property type="nucleotide sequence ID" value="NZ_JAVLVT010000003.1"/>
</dbReference>
<keyword evidence="3" id="KW-1185">Reference proteome</keyword>
<keyword evidence="1" id="KW-0812">Transmembrane</keyword>
<accession>A0ABU2H5T0</accession>
<sequence>MHLFAVASLIPAGLALTLMVVAFTAPSLRDRPTLRARTLGFSLLAWLIAAFTFVLGGLPAI</sequence>
<gene>
    <name evidence="2" type="ORF">RIF23_07875</name>
</gene>
<reference evidence="3" key="1">
    <citation type="submission" date="2023-07" db="EMBL/GenBank/DDBJ databases">
        <title>Novel species in the genus Lipingzhangella isolated from Sambhar Salt Lake.</title>
        <authorList>
            <person name="Jiya N."/>
            <person name="Kajale S."/>
            <person name="Sharma A."/>
        </authorList>
    </citation>
    <scope>NUCLEOTIDE SEQUENCE [LARGE SCALE GENOMIC DNA]</scope>
    <source>
        <strain evidence="3">LS1_29</strain>
    </source>
</reference>
<dbReference type="Proteomes" id="UP001250214">
    <property type="component" value="Unassembled WGS sequence"/>
</dbReference>
<organism evidence="2 3">
    <name type="scientific">Lipingzhangella rawalii</name>
    <dbReference type="NCBI Taxonomy" id="2055835"/>
    <lineage>
        <taxon>Bacteria</taxon>
        <taxon>Bacillati</taxon>
        <taxon>Actinomycetota</taxon>
        <taxon>Actinomycetes</taxon>
        <taxon>Streptosporangiales</taxon>
        <taxon>Nocardiopsidaceae</taxon>
        <taxon>Lipingzhangella</taxon>
    </lineage>
</organism>
<evidence type="ECO:0000313" key="2">
    <source>
        <dbReference type="EMBL" id="MDS1270210.1"/>
    </source>
</evidence>
<feature type="transmembrane region" description="Helical" evidence="1">
    <location>
        <begin position="38"/>
        <end position="58"/>
    </location>
</feature>
<keyword evidence="1" id="KW-1133">Transmembrane helix</keyword>
<protein>
    <submittedName>
        <fullName evidence="2">Uncharacterized protein</fullName>
    </submittedName>
</protein>